<evidence type="ECO:0000256" key="2">
    <source>
        <dbReference type="SAM" id="SignalP"/>
    </source>
</evidence>
<dbReference type="OrthoDB" id="61372at2759"/>
<feature type="signal peptide" evidence="2">
    <location>
        <begin position="1"/>
        <end position="22"/>
    </location>
</feature>
<feature type="region of interest" description="Disordered" evidence="1">
    <location>
        <begin position="208"/>
        <end position="230"/>
    </location>
</feature>
<gene>
    <name evidence="3" type="ORF">PHPALM_4287</name>
</gene>
<feature type="compositionally biased region" description="Basic and acidic residues" evidence="1">
    <location>
        <begin position="221"/>
        <end position="230"/>
    </location>
</feature>
<sequence length="230" mass="25866">MDQDRLSASTAILAAVSAATLASNVQAGVDEPNLKREFGSVTYERVLPEGDCQCVERTTKKLQNLDNFVHVWVRDARSFRHGVESTVPYFSLRVAVSIPVSELRVCLVQENFTLLSPYRKEVDGELQLCFDNHMLDDEESFSAYLPGGITTISNQKANSTGHREPSWPKPFAGELFILNIQQHISNSCLMLGILWVLPWRPSRKQPLQWGNGENATTISQHDTHQDQNLQ</sequence>
<evidence type="ECO:0000313" key="3">
    <source>
        <dbReference type="EMBL" id="POM78207.1"/>
    </source>
</evidence>
<feature type="chain" id="PRO_5015120718" evidence="2">
    <location>
        <begin position="23"/>
        <end position="230"/>
    </location>
</feature>
<name>A0A2P4YK59_9STRA</name>
<dbReference type="Proteomes" id="UP000237271">
    <property type="component" value="Unassembled WGS sequence"/>
</dbReference>
<dbReference type="EMBL" id="NCKW01002100">
    <property type="protein sequence ID" value="POM78207.1"/>
    <property type="molecule type" value="Genomic_DNA"/>
</dbReference>
<comment type="caution">
    <text evidence="3">The sequence shown here is derived from an EMBL/GenBank/DDBJ whole genome shotgun (WGS) entry which is preliminary data.</text>
</comment>
<protein>
    <submittedName>
        <fullName evidence="3">Uncharacterized protein</fullName>
    </submittedName>
</protein>
<keyword evidence="4" id="KW-1185">Reference proteome</keyword>
<organism evidence="3 4">
    <name type="scientific">Phytophthora palmivora</name>
    <dbReference type="NCBI Taxonomy" id="4796"/>
    <lineage>
        <taxon>Eukaryota</taxon>
        <taxon>Sar</taxon>
        <taxon>Stramenopiles</taxon>
        <taxon>Oomycota</taxon>
        <taxon>Peronosporomycetes</taxon>
        <taxon>Peronosporales</taxon>
        <taxon>Peronosporaceae</taxon>
        <taxon>Phytophthora</taxon>
    </lineage>
</organism>
<feature type="compositionally biased region" description="Polar residues" evidence="1">
    <location>
        <begin position="211"/>
        <end position="220"/>
    </location>
</feature>
<keyword evidence="2" id="KW-0732">Signal</keyword>
<accession>A0A2P4YK59</accession>
<dbReference type="AlphaFoldDB" id="A0A2P4YK59"/>
<proteinExistence type="predicted"/>
<evidence type="ECO:0000313" key="4">
    <source>
        <dbReference type="Proteomes" id="UP000237271"/>
    </source>
</evidence>
<reference evidence="3 4" key="1">
    <citation type="journal article" date="2017" name="Genome Biol. Evol.">
        <title>Phytophthora megakarya and P. palmivora, closely related causal agents of cacao black pod rot, underwent increases in genome sizes and gene numbers by different mechanisms.</title>
        <authorList>
            <person name="Ali S.S."/>
            <person name="Shao J."/>
            <person name="Lary D.J."/>
            <person name="Kronmiller B."/>
            <person name="Shen D."/>
            <person name="Strem M.D."/>
            <person name="Amoako-Attah I."/>
            <person name="Akrofi A.Y."/>
            <person name="Begoude B.A."/>
            <person name="Ten Hoopen G.M."/>
            <person name="Coulibaly K."/>
            <person name="Kebe B.I."/>
            <person name="Melnick R.L."/>
            <person name="Guiltinan M.J."/>
            <person name="Tyler B.M."/>
            <person name="Meinhardt L.W."/>
            <person name="Bailey B.A."/>
        </authorList>
    </citation>
    <scope>NUCLEOTIDE SEQUENCE [LARGE SCALE GENOMIC DNA]</scope>
    <source>
        <strain evidence="4">sbr112.9</strain>
    </source>
</reference>
<evidence type="ECO:0000256" key="1">
    <source>
        <dbReference type="SAM" id="MobiDB-lite"/>
    </source>
</evidence>